<reference evidence="10 11" key="1">
    <citation type="submission" date="2014-04" db="EMBL/GenBank/DDBJ databases">
        <title>Evolutionary Origins and Diversification of the Mycorrhizal Mutualists.</title>
        <authorList>
            <consortium name="DOE Joint Genome Institute"/>
            <consortium name="Mycorrhizal Genomics Consortium"/>
            <person name="Kohler A."/>
            <person name="Kuo A."/>
            <person name="Nagy L.G."/>
            <person name="Floudas D."/>
            <person name="Copeland A."/>
            <person name="Barry K.W."/>
            <person name="Cichocki N."/>
            <person name="Veneault-Fourrey C."/>
            <person name="LaButti K."/>
            <person name="Lindquist E.A."/>
            <person name="Lipzen A."/>
            <person name="Lundell T."/>
            <person name="Morin E."/>
            <person name="Murat C."/>
            <person name="Riley R."/>
            <person name="Ohm R."/>
            <person name="Sun H."/>
            <person name="Tunlid A."/>
            <person name="Henrissat B."/>
            <person name="Grigoriev I.V."/>
            <person name="Hibbett D.S."/>
            <person name="Martin F."/>
        </authorList>
    </citation>
    <scope>NUCLEOTIDE SEQUENCE [LARGE SCALE GENOMIC DNA]</scope>
    <source>
        <strain evidence="10 11">FD-317 M1</strain>
    </source>
</reference>
<dbReference type="SMART" id="SM00240">
    <property type="entry name" value="FHA"/>
    <property type="match status" value="1"/>
</dbReference>
<comment type="similarity">
    <text evidence="1">Belongs to the protein kinase superfamily. CAMK Ser/Thr protein kinase family. CHEK2 subfamily.</text>
</comment>
<protein>
    <submittedName>
        <fullName evidence="10">Uncharacterized protein</fullName>
    </submittedName>
</protein>
<dbReference type="GO" id="GO:0005524">
    <property type="term" value="F:ATP binding"/>
    <property type="evidence" value="ECO:0007669"/>
    <property type="project" value="UniProtKB-KW"/>
</dbReference>
<keyword evidence="5" id="KW-0418">Kinase</keyword>
<dbReference type="PROSITE" id="PS50006">
    <property type="entry name" value="FHA_DOMAIN"/>
    <property type="match status" value="1"/>
</dbReference>
<feature type="region of interest" description="Disordered" evidence="7">
    <location>
        <begin position="1"/>
        <end position="42"/>
    </location>
</feature>
<dbReference type="AlphaFoldDB" id="A0A0D0C4C3"/>
<feature type="compositionally biased region" description="Polar residues" evidence="7">
    <location>
        <begin position="1"/>
        <end position="11"/>
    </location>
</feature>
<dbReference type="HOGENOM" id="CLU_000288_63_47_1"/>
<name>A0A0D0C4C3_9AGAR</name>
<accession>A0A0D0C4C3</accession>
<evidence type="ECO:0000256" key="1">
    <source>
        <dbReference type="ARBA" id="ARBA00005575"/>
    </source>
</evidence>
<evidence type="ECO:0000256" key="5">
    <source>
        <dbReference type="ARBA" id="ARBA00022777"/>
    </source>
</evidence>
<dbReference type="PANTHER" id="PTHR24345">
    <property type="entry name" value="SERINE/THREONINE-PROTEIN KINASE PLK"/>
    <property type="match status" value="1"/>
</dbReference>
<feature type="domain" description="FHA" evidence="8">
    <location>
        <begin position="72"/>
        <end position="120"/>
    </location>
</feature>
<dbReference type="GO" id="GO:0004674">
    <property type="term" value="F:protein serine/threonine kinase activity"/>
    <property type="evidence" value="ECO:0007669"/>
    <property type="project" value="UniProtKB-KW"/>
</dbReference>
<dbReference type="SUPFAM" id="SSF56112">
    <property type="entry name" value="Protein kinase-like (PK-like)"/>
    <property type="match status" value="1"/>
</dbReference>
<dbReference type="EMBL" id="KN834792">
    <property type="protein sequence ID" value="KIK57289.1"/>
    <property type="molecule type" value="Genomic_DNA"/>
</dbReference>
<dbReference type="CDD" id="cd00060">
    <property type="entry name" value="FHA"/>
    <property type="match status" value="1"/>
</dbReference>
<feature type="compositionally biased region" description="Polar residues" evidence="7">
    <location>
        <begin position="502"/>
        <end position="515"/>
    </location>
</feature>
<dbReference type="InterPro" id="IPR000719">
    <property type="entry name" value="Prot_kinase_dom"/>
</dbReference>
<keyword evidence="3" id="KW-0808">Transferase</keyword>
<dbReference type="GO" id="GO:0005634">
    <property type="term" value="C:nucleus"/>
    <property type="evidence" value="ECO:0007669"/>
    <property type="project" value="TreeGrafter"/>
</dbReference>
<feature type="domain" description="Protein kinase" evidence="9">
    <location>
        <begin position="166"/>
        <end position="425"/>
    </location>
</feature>
<dbReference type="Gene3D" id="3.30.200.20">
    <property type="entry name" value="Phosphorylase Kinase, domain 1"/>
    <property type="match status" value="1"/>
</dbReference>
<dbReference type="Pfam" id="PF00069">
    <property type="entry name" value="Pkinase"/>
    <property type="match status" value="1"/>
</dbReference>
<dbReference type="Gene3D" id="1.10.510.10">
    <property type="entry name" value="Transferase(Phosphotransferase) domain 1"/>
    <property type="match status" value="1"/>
</dbReference>
<keyword evidence="6" id="KW-0067">ATP-binding</keyword>
<evidence type="ECO:0000256" key="7">
    <source>
        <dbReference type="SAM" id="MobiDB-lite"/>
    </source>
</evidence>
<dbReference type="Pfam" id="PF00498">
    <property type="entry name" value="FHA"/>
    <property type="match status" value="1"/>
</dbReference>
<evidence type="ECO:0000313" key="11">
    <source>
        <dbReference type="Proteomes" id="UP000053593"/>
    </source>
</evidence>
<dbReference type="OrthoDB" id="10252171at2759"/>
<feature type="compositionally biased region" description="Polar residues" evidence="7">
    <location>
        <begin position="572"/>
        <end position="602"/>
    </location>
</feature>
<organism evidence="10 11">
    <name type="scientific">Collybiopsis luxurians FD-317 M1</name>
    <dbReference type="NCBI Taxonomy" id="944289"/>
    <lineage>
        <taxon>Eukaryota</taxon>
        <taxon>Fungi</taxon>
        <taxon>Dikarya</taxon>
        <taxon>Basidiomycota</taxon>
        <taxon>Agaricomycotina</taxon>
        <taxon>Agaricomycetes</taxon>
        <taxon>Agaricomycetidae</taxon>
        <taxon>Agaricales</taxon>
        <taxon>Marasmiineae</taxon>
        <taxon>Omphalotaceae</taxon>
        <taxon>Collybiopsis</taxon>
        <taxon>Collybiopsis luxurians</taxon>
    </lineage>
</organism>
<evidence type="ECO:0000256" key="3">
    <source>
        <dbReference type="ARBA" id="ARBA00022679"/>
    </source>
</evidence>
<dbReference type="FunFam" id="1.10.510.10:FF:000571">
    <property type="entry name" value="Maternal embryonic leucine zipper kinase"/>
    <property type="match status" value="1"/>
</dbReference>
<gene>
    <name evidence="10" type="ORF">GYMLUDRAFT_204178</name>
</gene>
<dbReference type="SUPFAM" id="SSF49879">
    <property type="entry name" value="SMAD/FHA domain"/>
    <property type="match status" value="1"/>
</dbReference>
<evidence type="ECO:0000313" key="10">
    <source>
        <dbReference type="EMBL" id="KIK57289.1"/>
    </source>
</evidence>
<feature type="region of interest" description="Disordered" evidence="7">
    <location>
        <begin position="435"/>
        <end position="467"/>
    </location>
</feature>
<keyword evidence="11" id="KW-1185">Reference proteome</keyword>
<keyword evidence="2" id="KW-0723">Serine/threonine-protein kinase</keyword>
<feature type="compositionally biased region" description="Polar residues" evidence="7">
    <location>
        <begin position="454"/>
        <end position="467"/>
    </location>
</feature>
<sequence length="602" mass="66913">MSSYSSECSSGTDDDRSVPQTPNEEPEILTQPNDDPPEPPVEYNPFAWGHLFPVFPGEKRKQIDLLRGKTKYCIGRNPKNDIVFNIIYISGLHAEINWDGSTATLQDVSLNGTFVNEERVGRTFWRILEDGTRIQFGLGEDADLRYWFRLPPTRQQPEQGFEASYDLCRQILGSGSDGHVEKCLERSTAKCWAAKIIPKFSNDGTPTGPRVAQEISILKRLSHPNVCHLKETFDETQYILILELFDRGDLNKYITSSKKPLSEDVIQHITYQLCLAVSYVHSLGITHRDLKPQNILLTEDNPPNVKVADFGLSKFVDAQNKLTTKCGTPAFVAPEVISQGHYDNLVDSWSIGLIVFHMLTMGGFPFAVNKDQSLPTVFLQGDRKIRISDGLKELYPTIIDFIQNLLVIDPTQRISVTDALNHPWLRQYVDRTHRDSRADQSLGKLEPSDAETEGSGSNITDEPDSTAFSRSFRSLEITAKPLNRAGFLSLPNNLGSEAGEVTPTTSRGNSRTLRPSYTPGVAKRERGTGSVRGPNGPRKRAYEELTEVQEGEEVDDNTAGDVSTGGDGGVQPSPSKRSRTTTIQRQKGESANSTNPTSTNRL</sequence>
<feature type="compositionally biased region" description="Acidic residues" evidence="7">
    <location>
        <begin position="544"/>
        <end position="558"/>
    </location>
</feature>
<feature type="region of interest" description="Disordered" evidence="7">
    <location>
        <begin position="486"/>
        <end position="602"/>
    </location>
</feature>
<dbReference type="Proteomes" id="UP000053593">
    <property type="component" value="Unassembled WGS sequence"/>
</dbReference>
<evidence type="ECO:0000256" key="2">
    <source>
        <dbReference type="ARBA" id="ARBA00022527"/>
    </source>
</evidence>
<dbReference type="InterPro" id="IPR011009">
    <property type="entry name" value="Kinase-like_dom_sf"/>
</dbReference>
<proteinExistence type="inferred from homology"/>
<evidence type="ECO:0000256" key="4">
    <source>
        <dbReference type="ARBA" id="ARBA00022741"/>
    </source>
</evidence>
<dbReference type="InterPro" id="IPR000253">
    <property type="entry name" value="FHA_dom"/>
</dbReference>
<dbReference type="PROSITE" id="PS50011">
    <property type="entry name" value="PROTEIN_KINASE_DOM"/>
    <property type="match status" value="1"/>
</dbReference>
<dbReference type="PANTHER" id="PTHR24345:SF91">
    <property type="entry name" value="SERINE_THREONINE-PROTEIN KINASE PLK4"/>
    <property type="match status" value="1"/>
</dbReference>
<dbReference type="InterPro" id="IPR008271">
    <property type="entry name" value="Ser/Thr_kinase_AS"/>
</dbReference>
<dbReference type="SMART" id="SM00220">
    <property type="entry name" value="S_TKc"/>
    <property type="match status" value="1"/>
</dbReference>
<evidence type="ECO:0000259" key="9">
    <source>
        <dbReference type="PROSITE" id="PS50011"/>
    </source>
</evidence>
<dbReference type="Gene3D" id="2.60.200.20">
    <property type="match status" value="1"/>
</dbReference>
<evidence type="ECO:0000259" key="8">
    <source>
        <dbReference type="PROSITE" id="PS50006"/>
    </source>
</evidence>
<evidence type="ECO:0000256" key="6">
    <source>
        <dbReference type="ARBA" id="ARBA00022840"/>
    </source>
</evidence>
<keyword evidence="4" id="KW-0547">Nucleotide-binding</keyword>
<dbReference type="InterPro" id="IPR008984">
    <property type="entry name" value="SMAD_FHA_dom_sf"/>
</dbReference>
<dbReference type="PROSITE" id="PS00108">
    <property type="entry name" value="PROTEIN_KINASE_ST"/>
    <property type="match status" value="1"/>
</dbReference>